<name>A0A2B4MEA4_9BACI</name>
<protein>
    <submittedName>
        <fullName evidence="1">Uncharacterized protein</fullName>
    </submittedName>
</protein>
<organism evidence="1 2">
    <name type="scientific">Bacillus pseudomycoides</name>
    <dbReference type="NCBI Taxonomy" id="64104"/>
    <lineage>
        <taxon>Bacteria</taxon>
        <taxon>Bacillati</taxon>
        <taxon>Bacillota</taxon>
        <taxon>Bacilli</taxon>
        <taxon>Bacillales</taxon>
        <taxon>Bacillaceae</taxon>
        <taxon>Bacillus</taxon>
        <taxon>Bacillus cereus group</taxon>
    </lineage>
</organism>
<evidence type="ECO:0000313" key="1">
    <source>
        <dbReference type="EMBL" id="PEM72308.1"/>
    </source>
</evidence>
<dbReference type="Proteomes" id="UP000219775">
    <property type="component" value="Unassembled WGS sequence"/>
</dbReference>
<comment type="caution">
    <text evidence="1">The sequence shown here is derived from an EMBL/GenBank/DDBJ whole genome shotgun (WGS) entry which is preliminary data.</text>
</comment>
<evidence type="ECO:0000313" key="2">
    <source>
        <dbReference type="Proteomes" id="UP000219775"/>
    </source>
</evidence>
<reference evidence="1 2" key="1">
    <citation type="submission" date="2017-09" db="EMBL/GenBank/DDBJ databases">
        <title>Large-scale bioinformatics analysis of Bacillus genomes uncovers conserved roles of natural products in bacterial physiology.</title>
        <authorList>
            <consortium name="Agbiome Team Llc"/>
            <person name="Bleich R.M."/>
            <person name="Grubbs K.J."/>
            <person name="Santa Maria K.C."/>
            <person name="Allen S.E."/>
            <person name="Farag S."/>
            <person name="Shank E.A."/>
            <person name="Bowers A."/>
        </authorList>
    </citation>
    <scope>NUCLEOTIDE SEQUENCE [LARGE SCALE GENOMIC DNA]</scope>
    <source>
        <strain evidence="1 2">AFS009893</strain>
    </source>
</reference>
<gene>
    <name evidence="1" type="ORF">CN613_03705</name>
</gene>
<accession>A0A2B4MEA4</accession>
<proteinExistence type="predicted"/>
<sequence>MIFLVSKLFYPSPCKNPHFIIYKPNLIFQHINHCYKKQKVTCTHFLSLFSLRMGLEKDLTASIHGEFSLPPKD</sequence>
<dbReference type="AlphaFoldDB" id="A0A2B4MEA4"/>
<dbReference type="EMBL" id="NUDP01000013">
    <property type="protein sequence ID" value="PEM72308.1"/>
    <property type="molecule type" value="Genomic_DNA"/>
</dbReference>